<protein>
    <recommendedName>
        <fullName evidence="3">DUF4259 domain-containing protein</fullName>
    </recommendedName>
</protein>
<dbReference type="Proteomes" id="UP001165269">
    <property type="component" value="Unassembled WGS sequence"/>
</dbReference>
<keyword evidence="2" id="KW-1185">Reference proteome</keyword>
<proteinExistence type="predicted"/>
<dbReference type="RefSeq" id="WP_242773276.1">
    <property type="nucleotide sequence ID" value="NZ_JALDAY010000012.1"/>
</dbReference>
<organism evidence="1 2">
    <name type="scientific">Streptomyces cylindrosporus</name>
    <dbReference type="NCBI Taxonomy" id="2927583"/>
    <lineage>
        <taxon>Bacteria</taxon>
        <taxon>Bacillati</taxon>
        <taxon>Actinomycetota</taxon>
        <taxon>Actinomycetes</taxon>
        <taxon>Kitasatosporales</taxon>
        <taxon>Streptomycetaceae</taxon>
        <taxon>Streptomyces</taxon>
    </lineage>
</organism>
<evidence type="ECO:0008006" key="3">
    <source>
        <dbReference type="Google" id="ProtNLM"/>
    </source>
</evidence>
<reference evidence="1" key="1">
    <citation type="submission" date="2022-03" db="EMBL/GenBank/DDBJ databases">
        <title>Streptomyces 7R015 and 7R016 isolated from Barleria lupulina in Thailand.</title>
        <authorList>
            <person name="Kanchanasin P."/>
            <person name="Phongsopitanun W."/>
            <person name="Tanasupawat S."/>
        </authorList>
    </citation>
    <scope>NUCLEOTIDE SEQUENCE</scope>
    <source>
        <strain evidence="1">7R015</strain>
    </source>
</reference>
<evidence type="ECO:0000313" key="1">
    <source>
        <dbReference type="EMBL" id="MCI3276572.1"/>
    </source>
</evidence>
<evidence type="ECO:0000313" key="2">
    <source>
        <dbReference type="Proteomes" id="UP001165269"/>
    </source>
</evidence>
<comment type="caution">
    <text evidence="1">The sequence shown here is derived from an EMBL/GenBank/DDBJ whole genome shotgun (WGS) entry which is preliminary data.</text>
</comment>
<sequence length="169" mass="18457">MGFWGSYVVCRSETPLDDLRAVIERHDGIDEHEHRPGGWQIGRYPGPELADEGPAMLPELAEETGAPALTGFVLDSDTVFVEGYSRGGGYWRACLAREAAEAYCEDDDEDFDAEFPLPEQAAQAATTWAREAGLTPDAAGLLATFTEEDSDFAEELLFRMLDQLGIGHG</sequence>
<accession>A0ABS9YH43</accession>
<name>A0ABS9YH43_9ACTN</name>
<gene>
    <name evidence="1" type="ORF">MQP27_36415</name>
</gene>
<dbReference type="EMBL" id="JALDAY010000012">
    <property type="protein sequence ID" value="MCI3276572.1"/>
    <property type="molecule type" value="Genomic_DNA"/>
</dbReference>